<dbReference type="EMBL" id="CANTUO010000006">
    <property type="protein sequence ID" value="CAI5760198.1"/>
    <property type="molecule type" value="Genomic_DNA"/>
</dbReference>
<evidence type="ECO:0000313" key="1">
    <source>
        <dbReference type="EMBL" id="CAI5760198.1"/>
    </source>
</evidence>
<organism evidence="1 2">
    <name type="scientific">Candida verbasci</name>
    <dbReference type="NCBI Taxonomy" id="1227364"/>
    <lineage>
        <taxon>Eukaryota</taxon>
        <taxon>Fungi</taxon>
        <taxon>Dikarya</taxon>
        <taxon>Ascomycota</taxon>
        <taxon>Saccharomycotina</taxon>
        <taxon>Pichiomycetes</taxon>
        <taxon>Debaryomycetaceae</taxon>
        <taxon>Candida/Lodderomyces clade</taxon>
        <taxon>Candida</taxon>
    </lineage>
</organism>
<keyword evidence="2" id="KW-1185">Reference proteome</keyword>
<name>A0A9W4U2E4_9ASCO</name>
<sequence>MSKFYLSDCHSDCSCKNRIDDNVIILTEEEKLRVKRLNYYKFLDSLCLKAKDAIDDYLHDSESYGLNEFQIDERIKSYLKIIKKAIEGELEQ</sequence>
<comment type="caution">
    <text evidence="1">The sequence shown here is derived from an EMBL/GenBank/DDBJ whole genome shotgun (WGS) entry which is preliminary data.</text>
</comment>
<accession>A0A9W4U2E4</accession>
<evidence type="ECO:0000313" key="2">
    <source>
        <dbReference type="Proteomes" id="UP001152885"/>
    </source>
</evidence>
<dbReference type="AlphaFoldDB" id="A0A9W4U2E4"/>
<gene>
    <name evidence="1" type="ORF">CANVERA_P4708</name>
</gene>
<proteinExistence type="predicted"/>
<dbReference type="Proteomes" id="UP001152885">
    <property type="component" value="Unassembled WGS sequence"/>
</dbReference>
<reference evidence="1" key="1">
    <citation type="submission" date="2022-12" db="EMBL/GenBank/DDBJ databases">
        <authorList>
            <person name="Brejova B."/>
        </authorList>
    </citation>
    <scope>NUCLEOTIDE SEQUENCE</scope>
</reference>
<protein>
    <submittedName>
        <fullName evidence="1">Uncharacterized protein</fullName>
    </submittedName>
</protein>